<dbReference type="GO" id="GO:0005886">
    <property type="term" value="C:plasma membrane"/>
    <property type="evidence" value="ECO:0007669"/>
    <property type="project" value="TreeGrafter"/>
</dbReference>
<evidence type="ECO:0000313" key="8">
    <source>
        <dbReference type="EMBL" id="STO93945.1"/>
    </source>
</evidence>
<dbReference type="PANTHER" id="PTHR10283">
    <property type="entry name" value="SOLUTE CARRIER FAMILY 13 MEMBER"/>
    <property type="match status" value="1"/>
</dbReference>
<evidence type="ECO:0000256" key="1">
    <source>
        <dbReference type="ARBA" id="ARBA00004141"/>
    </source>
</evidence>
<evidence type="ECO:0000313" key="9">
    <source>
        <dbReference type="Proteomes" id="UP000255264"/>
    </source>
</evidence>
<dbReference type="OrthoDB" id="9766267at2"/>
<evidence type="ECO:0000256" key="4">
    <source>
        <dbReference type="ARBA" id="ARBA00022989"/>
    </source>
</evidence>
<dbReference type="InterPro" id="IPR001898">
    <property type="entry name" value="SLC13A/DASS"/>
</dbReference>
<dbReference type="Proteomes" id="UP000255264">
    <property type="component" value="Unassembled WGS sequence"/>
</dbReference>
<comment type="subcellular location">
    <subcellularLocation>
        <location evidence="1">Membrane</location>
        <topology evidence="1">Multi-pass membrane protein</topology>
    </subcellularLocation>
</comment>
<feature type="transmembrane region" description="Helical" evidence="6">
    <location>
        <begin position="12"/>
        <end position="31"/>
    </location>
</feature>
<name>A0A377J0B7_9PAST</name>
<dbReference type="InterPro" id="IPR004680">
    <property type="entry name" value="Cit_transptr-like_dom"/>
</dbReference>
<organism evidence="8 9">
    <name type="scientific">Haemophilus pittmaniae</name>
    <dbReference type="NCBI Taxonomy" id="249188"/>
    <lineage>
        <taxon>Bacteria</taxon>
        <taxon>Pseudomonadati</taxon>
        <taxon>Pseudomonadota</taxon>
        <taxon>Gammaproteobacteria</taxon>
        <taxon>Pasteurellales</taxon>
        <taxon>Pasteurellaceae</taxon>
        <taxon>Haemophilus</taxon>
    </lineage>
</organism>
<evidence type="ECO:0000256" key="2">
    <source>
        <dbReference type="ARBA" id="ARBA00022448"/>
    </source>
</evidence>
<gene>
    <name evidence="8" type="primary">sdcS_3</name>
    <name evidence="8" type="ORF">NCTC13335_01860</name>
</gene>
<feature type="transmembrane region" description="Helical" evidence="6">
    <location>
        <begin position="209"/>
        <end position="232"/>
    </location>
</feature>
<feature type="transmembrane region" description="Helical" evidence="6">
    <location>
        <begin position="289"/>
        <end position="307"/>
    </location>
</feature>
<accession>A0A377J0B7</accession>
<keyword evidence="9" id="KW-1185">Reference proteome</keyword>
<dbReference type="GO" id="GO:0015141">
    <property type="term" value="F:succinate transmembrane transporter activity"/>
    <property type="evidence" value="ECO:0007669"/>
    <property type="project" value="UniProtKB-ARBA"/>
</dbReference>
<feature type="transmembrane region" description="Helical" evidence="6">
    <location>
        <begin position="87"/>
        <end position="107"/>
    </location>
</feature>
<feature type="transmembrane region" description="Helical" evidence="6">
    <location>
        <begin position="440"/>
        <end position="461"/>
    </location>
</feature>
<evidence type="ECO:0000256" key="5">
    <source>
        <dbReference type="ARBA" id="ARBA00023136"/>
    </source>
</evidence>
<keyword evidence="2" id="KW-0813">Transport</keyword>
<evidence type="ECO:0000256" key="3">
    <source>
        <dbReference type="ARBA" id="ARBA00022692"/>
    </source>
</evidence>
<feature type="transmembrane region" description="Helical" evidence="6">
    <location>
        <begin position="319"/>
        <end position="335"/>
    </location>
</feature>
<reference evidence="8 9" key="1">
    <citation type="submission" date="2018-06" db="EMBL/GenBank/DDBJ databases">
        <authorList>
            <consortium name="Pathogen Informatics"/>
            <person name="Doyle S."/>
        </authorList>
    </citation>
    <scope>NUCLEOTIDE SEQUENCE [LARGE SCALE GENOMIC DNA]</scope>
    <source>
        <strain evidence="8 9">NCTC13335</strain>
    </source>
</reference>
<dbReference type="RefSeq" id="WP_115003517.1">
    <property type="nucleotide sequence ID" value="NZ_UGHS01000004.1"/>
</dbReference>
<feature type="transmembrane region" description="Helical" evidence="6">
    <location>
        <begin position="167"/>
        <end position="189"/>
    </location>
</feature>
<dbReference type="AlphaFoldDB" id="A0A377J0B7"/>
<keyword evidence="5 6" id="KW-0472">Membrane</keyword>
<dbReference type="Pfam" id="PF03600">
    <property type="entry name" value="CitMHS"/>
    <property type="match status" value="1"/>
</dbReference>
<keyword evidence="3 6" id="KW-0812">Transmembrane</keyword>
<feature type="transmembrane region" description="Helical" evidence="6">
    <location>
        <begin position="379"/>
        <end position="395"/>
    </location>
</feature>
<sequence>MQTTTLFIKKQKSLIILVLDILLMLALIRYLPFSPQENRGLALLVFTGVLWLTEAFHITVTAIFVPILAILLGLTNTQKAFAPFSTPIIYMFFGGFVLAAVLQIQNLDKLIANYIIRLAKGNLKLSVAYLFGVTTFLSMWINNTAVAAMMLPLTLGMLKGINATQNYRLYAFVLLGMAFSASIGGIGTLVGSAPNAILASQIQVSFTEWLAYGFPVMVLLLPAMILALWVILRPNFNIDFSPEIAEVQLSAKNIGTLVIFTLVAVILLFSSLINPWLSNALGLAKDIQSFDAVAVMFGVVLICAFKIASWHEIQERVEWGVLMLFGGGLTLSVVMKDSGASSLMAEGIVHFAQSQPIWVLCMIITAFIVFLTEFTSNTASAALIMPIVISVAQSMNLPPISLAAIIACGASCAFMLPIATPPNAIVFATGHVKQSHMVKVGLLLNLSCIAIIGGLSSSLWVHL</sequence>
<dbReference type="EMBL" id="UGHS01000004">
    <property type="protein sequence ID" value="STO93945.1"/>
    <property type="molecule type" value="Genomic_DNA"/>
</dbReference>
<feature type="transmembrane region" description="Helical" evidence="6">
    <location>
        <begin position="355"/>
        <end position="372"/>
    </location>
</feature>
<feature type="transmembrane region" description="Helical" evidence="6">
    <location>
        <begin position="401"/>
        <end position="419"/>
    </location>
</feature>
<dbReference type="CDD" id="cd01115">
    <property type="entry name" value="SLC13_permease"/>
    <property type="match status" value="1"/>
</dbReference>
<proteinExistence type="predicted"/>
<keyword evidence="4 6" id="KW-1133">Transmembrane helix</keyword>
<dbReference type="PANTHER" id="PTHR10283:SF82">
    <property type="entry name" value="SOLUTE CARRIER FAMILY 13 MEMBER 2"/>
    <property type="match status" value="1"/>
</dbReference>
<dbReference type="PROSITE" id="PS01271">
    <property type="entry name" value="NA_SULFATE"/>
    <property type="match status" value="1"/>
</dbReference>
<protein>
    <submittedName>
        <fullName evidence="8">Di- and tricarboxylate transporter</fullName>
    </submittedName>
</protein>
<feature type="domain" description="Citrate transporter-like" evidence="7">
    <location>
        <begin position="49"/>
        <end position="407"/>
    </location>
</feature>
<dbReference type="NCBIfam" id="TIGR00785">
    <property type="entry name" value="dass"/>
    <property type="match status" value="1"/>
</dbReference>
<dbReference type="InterPro" id="IPR031312">
    <property type="entry name" value="Na/sul_symport_CS"/>
</dbReference>
<evidence type="ECO:0000259" key="7">
    <source>
        <dbReference type="Pfam" id="PF03600"/>
    </source>
</evidence>
<feature type="transmembrane region" description="Helical" evidence="6">
    <location>
        <begin position="127"/>
        <end position="155"/>
    </location>
</feature>
<feature type="transmembrane region" description="Helical" evidence="6">
    <location>
        <begin position="51"/>
        <end position="75"/>
    </location>
</feature>
<evidence type="ECO:0000256" key="6">
    <source>
        <dbReference type="SAM" id="Phobius"/>
    </source>
</evidence>
<feature type="transmembrane region" description="Helical" evidence="6">
    <location>
        <begin position="253"/>
        <end position="277"/>
    </location>
</feature>